<gene>
    <name evidence="2" type="ORF">Dxin01_01314</name>
</gene>
<dbReference type="Pfam" id="PF11695">
    <property type="entry name" value="DUF3291"/>
    <property type="match status" value="1"/>
</dbReference>
<reference evidence="2 3" key="1">
    <citation type="submission" date="2024-02" db="EMBL/GenBank/DDBJ databases">
        <title>Deinococcus xinjiangensis NBRC 107630.</title>
        <authorList>
            <person name="Ichikawa N."/>
            <person name="Katano-Makiyama Y."/>
            <person name="Hidaka K."/>
        </authorList>
    </citation>
    <scope>NUCLEOTIDE SEQUENCE [LARGE SCALE GENOMIC DNA]</scope>
    <source>
        <strain evidence="2 3">NBRC 107630</strain>
    </source>
</reference>
<organism evidence="2 3">
    <name type="scientific">Deinococcus xinjiangensis</name>
    <dbReference type="NCBI Taxonomy" id="457454"/>
    <lineage>
        <taxon>Bacteria</taxon>
        <taxon>Thermotogati</taxon>
        <taxon>Deinococcota</taxon>
        <taxon>Deinococci</taxon>
        <taxon>Deinococcales</taxon>
        <taxon>Deinococcaceae</taxon>
        <taxon>Deinococcus</taxon>
    </lineage>
</organism>
<keyword evidence="3" id="KW-1185">Reference proteome</keyword>
<comment type="caution">
    <text evidence="2">The sequence shown here is derived from an EMBL/GenBank/DDBJ whole genome shotgun (WGS) entry which is preliminary data.</text>
</comment>
<dbReference type="EMBL" id="BAABRN010000011">
    <property type="protein sequence ID" value="GAA5501579.1"/>
    <property type="molecule type" value="Genomic_DNA"/>
</dbReference>
<dbReference type="Proteomes" id="UP001458946">
    <property type="component" value="Unassembled WGS sequence"/>
</dbReference>
<evidence type="ECO:0000259" key="1">
    <source>
        <dbReference type="Pfam" id="PF11695"/>
    </source>
</evidence>
<dbReference type="InterPro" id="IPR011008">
    <property type="entry name" value="Dimeric_a/b-barrel"/>
</dbReference>
<feature type="domain" description="DUF3291" evidence="1">
    <location>
        <begin position="1"/>
        <end position="78"/>
    </location>
</feature>
<name>A0ABP9V8I0_9DEIO</name>
<evidence type="ECO:0000313" key="3">
    <source>
        <dbReference type="Proteomes" id="UP001458946"/>
    </source>
</evidence>
<dbReference type="SUPFAM" id="SSF54909">
    <property type="entry name" value="Dimeric alpha+beta barrel"/>
    <property type="match status" value="1"/>
</dbReference>
<protein>
    <recommendedName>
        <fullName evidence="1">DUF3291 domain-containing protein</fullName>
    </recommendedName>
</protein>
<accession>A0ABP9V8I0</accession>
<evidence type="ECO:0000313" key="2">
    <source>
        <dbReference type="EMBL" id="GAA5501579.1"/>
    </source>
</evidence>
<dbReference type="InterPro" id="IPR021708">
    <property type="entry name" value="DUF3291"/>
</dbReference>
<proteinExistence type="predicted"/>
<sequence length="85" mass="10236">MAVNMSVWESVEALRGFTYRSEHTEFLKRRREWFERMDFFMVLWWVPVGHIPTLQEARERLEQLDQHGPTPYAFTFAKVFAPDQG</sequence>